<dbReference type="AlphaFoldDB" id="A0A238ZMM3"/>
<reference evidence="1 2" key="1">
    <citation type="submission" date="2017-06" db="EMBL/GenBank/DDBJ databases">
        <authorList>
            <person name="Kim H.J."/>
            <person name="Triplett B.A."/>
        </authorList>
    </citation>
    <scope>NUCLEOTIDE SEQUENCE [LARGE SCALE GENOMIC DNA]</scope>
    <source>
        <strain evidence="1 2">DSM 25597</strain>
    </source>
</reference>
<dbReference type="EMBL" id="FZNY01000003">
    <property type="protein sequence ID" value="SNR84696.1"/>
    <property type="molecule type" value="Genomic_DNA"/>
</dbReference>
<keyword evidence="2" id="KW-1185">Reference proteome</keyword>
<dbReference type="OrthoDB" id="772390at2"/>
<protein>
    <submittedName>
        <fullName evidence="1">Uncharacterized protein</fullName>
    </submittedName>
</protein>
<sequence>MLDFYIASDSKEKPKPDMLNTLEYAGGLEFEMFERLVRKEIIDSRFDFYSDFRWGSKMIKQIDMKIREYNDDSDVVYLKKILDKAQNLKAGLIAYGD</sequence>
<gene>
    <name evidence="1" type="ORF">SAMN06265376_103371</name>
</gene>
<evidence type="ECO:0000313" key="2">
    <source>
        <dbReference type="Proteomes" id="UP000198379"/>
    </source>
</evidence>
<proteinExistence type="predicted"/>
<dbReference type="Proteomes" id="UP000198379">
    <property type="component" value="Unassembled WGS sequence"/>
</dbReference>
<accession>A0A238ZMM3</accession>
<dbReference type="RefSeq" id="WP_089371689.1">
    <property type="nucleotide sequence ID" value="NZ_BMEP01000001.1"/>
</dbReference>
<organism evidence="1 2">
    <name type="scientific">Dokdonia pacifica</name>
    <dbReference type="NCBI Taxonomy" id="1627892"/>
    <lineage>
        <taxon>Bacteria</taxon>
        <taxon>Pseudomonadati</taxon>
        <taxon>Bacteroidota</taxon>
        <taxon>Flavobacteriia</taxon>
        <taxon>Flavobacteriales</taxon>
        <taxon>Flavobacteriaceae</taxon>
        <taxon>Dokdonia</taxon>
    </lineage>
</organism>
<name>A0A238ZMM3_9FLAO</name>
<evidence type="ECO:0000313" key="1">
    <source>
        <dbReference type="EMBL" id="SNR84696.1"/>
    </source>
</evidence>